<dbReference type="EMBL" id="RWJN01000336">
    <property type="protein sequence ID" value="TCD62914.1"/>
    <property type="molecule type" value="Genomic_DNA"/>
</dbReference>
<dbReference type="SUPFAM" id="SSF51735">
    <property type="entry name" value="NAD(P)-binding Rossmann-fold domains"/>
    <property type="match status" value="2"/>
</dbReference>
<protein>
    <recommendedName>
        <fullName evidence="3">NAD-dependent epimerase/dehydratase domain-containing protein</fullName>
    </recommendedName>
</protein>
<dbReference type="Proteomes" id="UP000292702">
    <property type="component" value="Unassembled WGS sequence"/>
</dbReference>
<dbReference type="PANTHER" id="PTHR10366">
    <property type="entry name" value="NAD DEPENDENT EPIMERASE/DEHYDRATASE"/>
    <property type="match status" value="1"/>
</dbReference>
<keyword evidence="5" id="KW-1185">Reference proteome</keyword>
<dbReference type="OrthoDB" id="2735536at2759"/>
<evidence type="ECO:0000259" key="3">
    <source>
        <dbReference type="Pfam" id="PF01370"/>
    </source>
</evidence>
<dbReference type="GO" id="GO:0016616">
    <property type="term" value="F:oxidoreductase activity, acting on the CH-OH group of donors, NAD or NADP as acceptor"/>
    <property type="evidence" value="ECO:0007669"/>
    <property type="project" value="TreeGrafter"/>
</dbReference>
<feature type="domain" description="NAD-dependent epimerase/dehydratase" evidence="3">
    <location>
        <begin position="354"/>
        <end position="480"/>
    </location>
</feature>
<accession>A0A4R0RKR7</accession>
<dbReference type="PANTHER" id="PTHR10366:SF562">
    <property type="entry name" value="ALDEHYDE REDUCTASE II (AFU_ORTHOLOGUE AFUA_1G11360)"/>
    <property type="match status" value="1"/>
</dbReference>
<dbReference type="AlphaFoldDB" id="A0A4R0RKR7"/>
<evidence type="ECO:0000256" key="2">
    <source>
        <dbReference type="ARBA" id="ARBA00023445"/>
    </source>
</evidence>
<dbReference type="Gene3D" id="3.40.50.720">
    <property type="entry name" value="NAD(P)-binding Rossmann-like Domain"/>
    <property type="match status" value="2"/>
</dbReference>
<gene>
    <name evidence="4" type="ORF">EIP91_006241</name>
</gene>
<dbReference type="STRING" id="92696.A0A4R0RKR7"/>
<dbReference type="InterPro" id="IPR036291">
    <property type="entry name" value="NAD(P)-bd_dom_sf"/>
</dbReference>
<comment type="caution">
    <text evidence="4">The sequence shown here is derived from an EMBL/GenBank/DDBJ whole genome shotgun (WGS) entry which is preliminary data.</text>
</comment>
<name>A0A4R0RKR7_9APHY</name>
<evidence type="ECO:0000313" key="5">
    <source>
        <dbReference type="Proteomes" id="UP000292702"/>
    </source>
</evidence>
<dbReference type="Pfam" id="PF01370">
    <property type="entry name" value="Epimerase"/>
    <property type="match status" value="2"/>
</dbReference>
<evidence type="ECO:0000313" key="4">
    <source>
        <dbReference type="EMBL" id="TCD62914.1"/>
    </source>
</evidence>
<dbReference type="InterPro" id="IPR001509">
    <property type="entry name" value="Epimerase_deHydtase"/>
</dbReference>
<dbReference type="InterPro" id="IPR050425">
    <property type="entry name" value="NAD(P)_dehydrat-like"/>
</dbReference>
<evidence type="ECO:0000256" key="1">
    <source>
        <dbReference type="ARBA" id="ARBA00023002"/>
    </source>
</evidence>
<proteinExistence type="inferred from homology"/>
<comment type="similarity">
    <text evidence="2">Belongs to the NAD(P)-dependent epimerase/dehydratase family. Dihydroflavonol-4-reductase subfamily.</text>
</comment>
<organism evidence="4 5">
    <name type="scientific">Steccherinum ochraceum</name>
    <dbReference type="NCBI Taxonomy" id="92696"/>
    <lineage>
        <taxon>Eukaryota</taxon>
        <taxon>Fungi</taxon>
        <taxon>Dikarya</taxon>
        <taxon>Basidiomycota</taxon>
        <taxon>Agaricomycotina</taxon>
        <taxon>Agaricomycetes</taxon>
        <taxon>Polyporales</taxon>
        <taxon>Steccherinaceae</taxon>
        <taxon>Steccherinum</taxon>
    </lineage>
</organism>
<reference evidence="4 5" key="1">
    <citation type="submission" date="2018-11" db="EMBL/GenBank/DDBJ databases">
        <title>Genome assembly of Steccherinum ochraceum LE-BIN_3174, the white-rot fungus of the Steccherinaceae family (The Residual Polyporoid clade, Polyporales, Basidiomycota).</title>
        <authorList>
            <person name="Fedorova T.V."/>
            <person name="Glazunova O.A."/>
            <person name="Landesman E.O."/>
            <person name="Moiseenko K.V."/>
            <person name="Psurtseva N.V."/>
            <person name="Savinova O.S."/>
            <person name="Shakhova N.V."/>
            <person name="Tyazhelova T.V."/>
            <person name="Vasina D.V."/>
        </authorList>
    </citation>
    <scope>NUCLEOTIDE SEQUENCE [LARGE SCALE GENOMIC DNA]</scope>
    <source>
        <strain evidence="4 5">LE-BIN_3174</strain>
    </source>
</reference>
<keyword evidence="1" id="KW-0560">Oxidoreductase</keyword>
<feature type="domain" description="NAD-dependent epimerase/dehydratase" evidence="3">
    <location>
        <begin position="11"/>
        <end position="141"/>
    </location>
</feature>
<sequence>MAATVHPGSLVVVTGVNGHVASITALRLLEHGYRVRGTVRVLKSASFVQKSLARFGDKFEVVEVGSDISKPGVFDAAVRGVDAIVHTASPVTMDSTHPEQQTVPAIGGTLSILRSAKAVPTVKRFLFLGSLGSVVMGTKDPYKEVYTRDDWNVMAAEGVKNLDDPAIGFFTYVHSKCEAERVAFKFIADEKPQFSLTTALGAYELGPIINAITSPPRQDVSIGRLYDCLADPPRVEGVSPIPSAVWNNVLDIADLFVASLTSDRTPGQRLIACSGRTSWTEVISILRKVYPDRPYPPSSDSAPHMKYPGSEVIEFDTKLEQELLGGKWRSLEETVLHAAFHSTMADPVPPGSLILLTGINGHVASAIALRLLEGGYRVRGTVRFISSAKIVYDALTKMFGTEKLEIIAVGEDIAKEGVFDSAVKGVDAVIHTPSPIMMDCKRPEEEFIPAVNGTMNILRSARREPSIKRFLWLGSIAAVVFTAKDPTKEVITRDDWNVVSEEAVKSLDNPEIGFHTYLGSKTAAERAAWKFMKEEKPSFSLTTILGSFIIGPVFCQVTGPPRLDKTLGMMHSIFANPPRLTGISAYPSALWCHLHDIADLFAISLTSPLPLNQRLIGTAGRTCWADVAEILRKVWPDRPYPPVRDDAPAVRFPGADQIEYDTALEKELLGGKWRSLEDAVVPCTRDLIAKEAKGWDK</sequence>